<protein>
    <recommendedName>
        <fullName evidence="2">Hexosyltransferase</fullName>
    </recommendedName>
</protein>
<evidence type="ECO:0008006" key="2">
    <source>
        <dbReference type="Google" id="ProtNLM"/>
    </source>
</evidence>
<reference evidence="1" key="1">
    <citation type="submission" date="2021-01" db="EMBL/GenBank/DDBJ databases">
        <authorList>
            <person name="Corre E."/>
            <person name="Pelletier E."/>
            <person name="Niang G."/>
            <person name="Scheremetjew M."/>
            <person name="Finn R."/>
            <person name="Kale V."/>
            <person name="Holt S."/>
            <person name="Cochrane G."/>
            <person name="Meng A."/>
            <person name="Brown T."/>
            <person name="Cohen L."/>
        </authorList>
    </citation>
    <scope>NUCLEOTIDE SEQUENCE</scope>
    <source>
        <strain evidence="1">CCMP325</strain>
    </source>
</reference>
<dbReference type="SUPFAM" id="SSF53448">
    <property type="entry name" value="Nucleotide-diphospho-sugar transferases"/>
    <property type="match status" value="1"/>
</dbReference>
<gene>
    <name evidence="1" type="ORF">HPHI1048_LOCUS13007</name>
</gene>
<dbReference type="EMBL" id="HBEO01019184">
    <property type="protein sequence ID" value="CAD8488772.1"/>
    <property type="molecule type" value="Transcribed_RNA"/>
</dbReference>
<evidence type="ECO:0000313" key="1">
    <source>
        <dbReference type="EMBL" id="CAD8488772.1"/>
    </source>
</evidence>
<dbReference type="PANTHER" id="PTHR11183">
    <property type="entry name" value="GLYCOGENIN SUBFAMILY MEMBER"/>
    <property type="match status" value="1"/>
</dbReference>
<dbReference type="InterPro" id="IPR050587">
    <property type="entry name" value="GNT1/Glycosyltrans_8"/>
</dbReference>
<name>A0A7S0ELR7_9CRYP</name>
<dbReference type="InterPro" id="IPR029044">
    <property type="entry name" value="Nucleotide-diphossugar_trans"/>
</dbReference>
<dbReference type="AlphaFoldDB" id="A0A7S0ELR7"/>
<proteinExistence type="predicted"/>
<organism evidence="1">
    <name type="scientific">Hanusia phi</name>
    <dbReference type="NCBI Taxonomy" id="3032"/>
    <lineage>
        <taxon>Eukaryota</taxon>
        <taxon>Cryptophyceae</taxon>
        <taxon>Pyrenomonadales</taxon>
        <taxon>Geminigeraceae</taxon>
        <taxon>Hanusia</taxon>
    </lineage>
</organism>
<dbReference type="Gene3D" id="3.90.550.10">
    <property type="entry name" value="Spore Coat Polysaccharide Biosynthesis Protein SpsA, Chain A"/>
    <property type="match status" value="1"/>
</dbReference>
<sequence>MKEVGRKLKTVPEIKMPSYMIPQVDSPRFIPLFTKLHIFNATRYKAVLFLDSDMSVLGDMMPLFDRYVPELRARRLNLGWVHDQPYSVFKGSSANAGMMLVIPDTRLFLDLVGSITTLQFDVKMSEQGFLNKYFENKCLLLPDAYNYNAVIALRNQTLWKATELSSIVIFHHTIAKPFYTTADIVCLYNNHYHICQIWKKIDQLNLTVTSRD</sequence>
<accession>A0A7S0ELR7</accession>